<reference evidence="1 2" key="1">
    <citation type="submission" date="2016-10" db="EMBL/GenBank/DDBJ databases">
        <title>Complete genome sequences of three Cupriavidus strains isolated from various Malaysian environments.</title>
        <authorList>
            <person name="Abdullah A.A.-A."/>
            <person name="Shafie N.A.H."/>
            <person name="Lau N.S."/>
        </authorList>
    </citation>
    <scope>NUCLEOTIDE SEQUENCE [LARGE SCALE GENOMIC DNA]</scope>
    <source>
        <strain evidence="1 2">USMAA1020</strain>
    </source>
</reference>
<organism evidence="1 2">
    <name type="scientific">Cupriavidus malaysiensis</name>
    <dbReference type="NCBI Taxonomy" id="367825"/>
    <lineage>
        <taxon>Bacteria</taxon>
        <taxon>Pseudomonadati</taxon>
        <taxon>Pseudomonadota</taxon>
        <taxon>Betaproteobacteria</taxon>
        <taxon>Burkholderiales</taxon>
        <taxon>Burkholderiaceae</taxon>
        <taxon>Cupriavidus</taxon>
    </lineage>
</organism>
<dbReference type="Proteomes" id="UP000177515">
    <property type="component" value="Chromosome 2"/>
</dbReference>
<dbReference type="RefSeq" id="WP_071017222.1">
    <property type="nucleotide sequence ID" value="NZ_CP017755.1"/>
</dbReference>
<dbReference type="EMBL" id="CP017755">
    <property type="protein sequence ID" value="AOZ08510.1"/>
    <property type="molecule type" value="Genomic_DNA"/>
</dbReference>
<keyword evidence="2" id="KW-1185">Reference proteome</keyword>
<proteinExistence type="predicted"/>
<evidence type="ECO:0000313" key="1">
    <source>
        <dbReference type="EMBL" id="AOZ08510.1"/>
    </source>
</evidence>
<sequence>MQHNRSAAPGRKEWDREALDRAFSTFAGMEGGNPAAAVWICDAMPLFLGMPLPLALQGRPEPDAWDAAYRRRHAHLLPRWQTHYRIARVMASARAAALPPGRSLMSAPDYFHRHLYAPRGWEFKLNLFPLPERLDAALPWTKVFAEQPELRSRPAFLRLCREGGRFRFLHGLRQRHRPRVLLCLGERHRHDYLRAFGFQDVAGSEAVLQPADTTHRLQIFQHEGTTLVVAPSFGGVQGLSSDVLLEALGTFLAQWLRATDFPPLLDEVEQPGAPAAGPLFPQAAGAVPMHAGAAA</sequence>
<name>A0ABN4TS86_9BURK</name>
<gene>
    <name evidence="1" type="ORF">BKK80_21390</name>
</gene>
<evidence type="ECO:0008006" key="3">
    <source>
        <dbReference type="Google" id="ProtNLM"/>
    </source>
</evidence>
<protein>
    <recommendedName>
        <fullName evidence="3">Transcriptional regulator</fullName>
    </recommendedName>
</protein>
<evidence type="ECO:0000313" key="2">
    <source>
        <dbReference type="Proteomes" id="UP000177515"/>
    </source>
</evidence>
<accession>A0ABN4TS86</accession>